<feature type="transmembrane region" description="Helical" evidence="5">
    <location>
        <begin position="309"/>
        <end position="327"/>
    </location>
</feature>
<evidence type="ECO:0000256" key="4">
    <source>
        <dbReference type="ARBA" id="ARBA00023136"/>
    </source>
</evidence>
<reference evidence="7 8" key="1">
    <citation type="submission" date="2019-02" db="EMBL/GenBank/DDBJ databases">
        <title>Deep-cultivation of Planctomycetes and their phenomic and genomic characterization uncovers novel biology.</title>
        <authorList>
            <person name="Wiegand S."/>
            <person name="Jogler M."/>
            <person name="Boedeker C."/>
            <person name="Pinto D."/>
            <person name="Vollmers J."/>
            <person name="Rivas-Marin E."/>
            <person name="Kohn T."/>
            <person name="Peeters S.H."/>
            <person name="Heuer A."/>
            <person name="Rast P."/>
            <person name="Oberbeckmann S."/>
            <person name="Bunk B."/>
            <person name="Jeske O."/>
            <person name="Meyerdierks A."/>
            <person name="Storesund J.E."/>
            <person name="Kallscheuer N."/>
            <person name="Luecker S."/>
            <person name="Lage O.M."/>
            <person name="Pohl T."/>
            <person name="Merkel B.J."/>
            <person name="Hornburger P."/>
            <person name="Mueller R.-W."/>
            <person name="Bruemmer F."/>
            <person name="Labrenz M."/>
            <person name="Spormann A.M."/>
            <person name="Op den Camp H."/>
            <person name="Overmann J."/>
            <person name="Amann R."/>
            <person name="Jetten M.S.M."/>
            <person name="Mascher T."/>
            <person name="Medema M.H."/>
            <person name="Devos D.P."/>
            <person name="Kaster A.-K."/>
            <person name="Ovreas L."/>
            <person name="Rohde M."/>
            <person name="Galperin M.Y."/>
            <person name="Jogler C."/>
        </authorList>
    </citation>
    <scope>NUCLEOTIDE SEQUENCE [LARGE SCALE GENOMIC DNA]</scope>
    <source>
        <strain evidence="7 8">Mal4</strain>
    </source>
</reference>
<feature type="transmembrane region" description="Helical" evidence="5">
    <location>
        <begin position="76"/>
        <end position="93"/>
    </location>
</feature>
<dbReference type="Proteomes" id="UP000320496">
    <property type="component" value="Chromosome"/>
</dbReference>
<keyword evidence="3 5" id="KW-1133">Transmembrane helix</keyword>
<evidence type="ECO:0000256" key="2">
    <source>
        <dbReference type="ARBA" id="ARBA00022692"/>
    </source>
</evidence>
<dbReference type="PANTHER" id="PTHR11662">
    <property type="entry name" value="SOLUTE CARRIER FAMILY 17"/>
    <property type="match status" value="1"/>
</dbReference>
<feature type="transmembrane region" description="Helical" evidence="5">
    <location>
        <begin position="395"/>
        <end position="416"/>
    </location>
</feature>
<evidence type="ECO:0000259" key="6">
    <source>
        <dbReference type="PROSITE" id="PS50850"/>
    </source>
</evidence>
<feature type="transmembrane region" description="Helical" evidence="5">
    <location>
        <begin position="162"/>
        <end position="184"/>
    </location>
</feature>
<evidence type="ECO:0000256" key="1">
    <source>
        <dbReference type="ARBA" id="ARBA00004141"/>
    </source>
</evidence>
<evidence type="ECO:0000313" key="8">
    <source>
        <dbReference type="Proteomes" id="UP000320496"/>
    </source>
</evidence>
<evidence type="ECO:0000256" key="3">
    <source>
        <dbReference type="ARBA" id="ARBA00022989"/>
    </source>
</evidence>
<keyword evidence="2 5" id="KW-0812">Transmembrane</keyword>
<proteinExistence type="predicted"/>
<keyword evidence="8" id="KW-1185">Reference proteome</keyword>
<dbReference type="InterPro" id="IPR011701">
    <property type="entry name" value="MFS"/>
</dbReference>
<organism evidence="7 8">
    <name type="scientific">Maioricimonas rarisocia</name>
    <dbReference type="NCBI Taxonomy" id="2528026"/>
    <lineage>
        <taxon>Bacteria</taxon>
        <taxon>Pseudomonadati</taxon>
        <taxon>Planctomycetota</taxon>
        <taxon>Planctomycetia</taxon>
        <taxon>Planctomycetales</taxon>
        <taxon>Planctomycetaceae</taxon>
        <taxon>Maioricimonas</taxon>
    </lineage>
</organism>
<dbReference type="Pfam" id="PF07690">
    <property type="entry name" value="MFS_1"/>
    <property type="match status" value="1"/>
</dbReference>
<dbReference type="InterPro" id="IPR050382">
    <property type="entry name" value="MFS_Na/Anion_cotransporter"/>
</dbReference>
<sequence>MTARPTTYRYRTLGWLTFAAALAYLCRNAVGVAESTIREDLGLTLEQSGWFMGAFFWTYALFQVPSGWLSQHYGTRIALTGFALAWSVATIGLGVAPGFWLLIVAQLLMGVAQAGIFPASCNSIGHWMPLAQRSLACGILAAGMQVGAITAGALTGELMIPFGWRGVFILYAVPGLLWAATFAARFRDWPEQSPGVNDQELELILAGRGEDELESQHEMSELAAWRAIATSPVIWMLCGQQICRAAGYMFFASWFPTFLQETRGVSVRDSGYLQGLVLTGTLTGAISGGTLTDWIWLKTGNLRLSRSGVGAAFLGGCAVLILCAWFVKSAVLAVVLLTAGAFFAALAGPCAFATTIDIGGTRVPQVFGLMNMSGNFAAAACPVLVGMLFRWTANWNLVLLLFAGVYFTGAICWAFVNPQRTIGVSSNH</sequence>
<dbReference type="OrthoDB" id="6360at2"/>
<evidence type="ECO:0000313" key="7">
    <source>
        <dbReference type="EMBL" id="QDU36123.1"/>
    </source>
</evidence>
<dbReference type="PANTHER" id="PTHR11662:SF399">
    <property type="entry name" value="FI19708P1-RELATED"/>
    <property type="match status" value="1"/>
</dbReference>
<gene>
    <name evidence="7" type="primary">sauU_1</name>
    <name evidence="7" type="ORF">Mal4_04060</name>
</gene>
<feature type="transmembrane region" description="Helical" evidence="5">
    <location>
        <begin position="233"/>
        <end position="255"/>
    </location>
</feature>
<dbReference type="AlphaFoldDB" id="A0A517Z0X4"/>
<dbReference type="RefSeq" id="WP_145366825.1">
    <property type="nucleotide sequence ID" value="NZ_CP036275.1"/>
</dbReference>
<feature type="transmembrane region" description="Helical" evidence="5">
    <location>
        <begin position="133"/>
        <end position="156"/>
    </location>
</feature>
<dbReference type="GO" id="GO:0022857">
    <property type="term" value="F:transmembrane transporter activity"/>
    <property type="evidence" value="ECO:0007669"/>
    <property type="project" value="InterPro"/>
</dbReference>
<feature type="domain" description="Major facilitator superfamily (MFS) profile" evidence="6">
    <location>
        <begin position="12"/>
        <end position="421"/>
    </location>
</feature>
<feature type="transmembrane region" description="Helical" evidence="5">
    <location>
        <begin position="275"/>
        <end position="297"/>
    </location>
</feature>
<dbReference type="InterPro" id="IPR036259">
    <property type="entry name" value="MFS_trans_sf"/>
</dbReference>
<protein>
    <submittedName>
        <fullName evidence="7">Putative sulfoacetate transporter SauU</fullName>
    </submittedName>
</protein>
<keyword evidence="4 5" id="KW-0472">Membrane</keyword>
<name>A0A517Z0X4_9PLAN</name>
<dbReference type="SUPFAM" id="SSF103473">
    <property type="entry name" value="MFS general substrate transporter"/>
    <property type="match status" value="1"/>
</dbReference>
<feature type="transmembrane region" description="Helical" evidence="5">
    <location>
        <begin position="333"/>
        <end position="354"/>
    </location>
</feature>
<feature type="transmembrane region" description="Helical" evidence="5">
    <location>
        <begin position="366"/>
        <end position="389"/>
    </location>
</feature>
<dbReference type="Gene3D" id="1.20.1250.20">
    <property type="entry name" value="MFS general substrate transporter like domains"/>
    <property type="match status" value="2"/>
</dbReference>
<comment type="subcellular location">
    <subcellularLocation>
        <location evidence="1">Membrane</location>
        <topology evidence="1">Multi-pass membrane protein</topology>
    </subcellularLocation>
</comment>
<dbReference type="KEGG" id="mri:Mal4_04060"/>
<dbReference type="GO" id="GO:0016020">
    <property type="term" value="C:membrane"/>
    <property type="evidence" value="ECO:0007669"/>
    <property type="project" value="UniProtKB-SubCell"/>
</dbReference>
<dbReference type="EMBL" id="CP036275">
    <property type="protein sequence ID" value="QDU36123.1"/>
    <property type="molecule type" value="Genomic_DNA"/>
</dbReference>
<dbReference type="InterPro" id="IPR020846">
    <property type="entry name" value="MFS_dom"/>
</dbReference>
<feature type="transmembrane region" description="Helical" evidence="5">
    <location>
        <begin position="49"/>
        <end position="69"/>
    </location>
</feature>
<dbReference type="PROSITE" id="PS50850">
    <property type="entry name" value="MFS"/>
    <property type="match status" value="1"/>
</dbReference>
<accession>A0A517Z0X4</accession>
<evidence type="ECO:0000256" key="5">
    <source>
        <dbReference type="SAM" id="Phobius"/>
    </source>
</evidence>